<dbReference type="RefSeq" id="WP_171690895.1">
    <property type="nucleotide sequence ID" value="NZ_WHOC01000090.1"/>
</dbReference>
<keyword evidence="2" id="KW-1185">Reference proteome</keyword>
<dbReference type="SUPFAM" id="SSF49785">
    <property type="entry name" value="Galactose-binding domain-like"/>
    <property type="match status" value="1"/>
</dbReference>
<evidence type="ECO:0000313" key="2">
    <source>
        <dbReference type="Proteomes" id="UP000658690"/>
    </source>
</evidence>
<dbReference type="Proteomes" id="UP000658690">
    <property type="component" value="Unassembled WGS sequence"/>
</dbReference>
<dbReference type="Gene3D" id="2.60.120.260">
    <property type="entry name" value="Galactose-binding domain-like"/>
    <property type="match status" value="2"/>
</dbReference>
<dbReference type="EMBL" id="WHOC01000090">
    <property type="protein sequence ID" value="NOU87761.1"/>
    <property type="molecule type" value="Genomic_DNA"/>
</dbReference>
<dbReference type="InterPro" id="IPR008979">
    <property type="entry name" value="Galactose-bd-like_sf"/>
</dbReference>
<gene>
    <name evidence="1" type="ORF">GC102_18580</name>
</gene>
<name>A0ABX1Z3D3_9BACL</name>
<accession>A0ABX1Z3D3</accession>
<protein>
    <submittedName>
        <fullName evidence="1">Uncharacterized protein</fullName>
    </submittedName>
</protein>
<reference evidence="1 2" key="1">
    <citation type="submission" date="2019-10" db="EMBL/GenBank/DDBJ databases">
        <title>Description of Paenibacillus choica sp. nov.</title>
        <authorList>
            <person name="Carlier A."/>
            <person name="Qi S."/>
        </authorList>
    </citation>
    <scope>NUCLEOTIDE SEQUENCE [LARGE SCALE GENOMIC DNA]</scope>
    <source>
        <strain evidence="1 2">LMG 31460</strain>
    </source>
</reference>
<sequence>MVDLNFASPPYAAPGGTVYVSGSYDIYYSQGNDWGTGNYNCFNVLDSLAVSYNFDSLASVGGSYWEDLHGNKVATQQARSTTGQTYISSSEDSYPNREEKVAYEVATAVLAKWTVLQNDYAVTNASVPVMSTLEAENAVPISTNSGGVYKYTDVAASGGAGMGSINSLNDAIVFQGVAGGPSLDIRYAAGSNLQLSLYINGVFSQKVNFTSTGGFSGTYNTKRVYVIIPSNSTVKLQYDTGDFIGINLDYITVGTPVNDDAAGVTYTGTWTDNNSATNRFNTDEHYTKTTGASVTFTFTGSSVTWIGVRNTNRGKANVYIDGVLQAVVDQ</sequence>
<proteinExistence type="predicted"/>
<comment type="caution">
    <text evidence="1">The sequence shown here is derived from an EMBL/GenBank/DDBJ whole genome shotgun (WGS) entry which is preliminary data.</text>
</comment>
<organism evidence="1 2">
    <name type="scientific">Paenibacillus germinis</name>
    <dbReference type="NCBI Taxonomy" id="2654979"/>
    <lineage>
        <taxon>Bacteria</taxon>
        <taxon>Bacillati</taxon>
        <taxon>Bacillota</taxon>
        <taxon>Bacilli</taxon>
        <taxon>Bacillales</taxon>
        <taxon>Paenibacillaceae</taxon>
        <taxon>Paenibacillus</taxon>
    </lineage>
</organism>
<evidence type="ECO:0000313" key="1">
    <source>
        <dbReference type="EMBL" id="NOU87761.1"/>
    </source>
</evidence>